<evidence type="ECO:0000313" key="2">
    <source>
        <dbReference type="Proteomes" id="UP000785783"/>
    </source>
</evidence>
<gene>
    <name evidence="1" type="ORF">ISQ19_02245</name>
</gene>
<proteinExistence type="predicted"/>
<organism evidence="1 2">
    <name type="scientific">PS1 clade bacterium</name>
    <dbReference type="NCBI Taxonomy" id="2175152"/>
    <lineage>
        <taxon>Bacteria</taxon>
        <taxon>Pseudomonadati</taxon>
        <taxon>Pseudomonadota</taxon>
        <taxon>Alphaproteobacteria</taxon>
        <taxon>PS1 clade</taxon>
    </lineage>
</organism>
<protein>
    <submittedName>
        <fullName evidence="1">Uncharacterized protein</fullName>
    </submittedName>
</protein>
<dbReference type="InterPro" id="IPR054271">
    <property type="entry name" value="DUF7002"/>
</dbReference>
<reference evidence="1" key="1">
    <citation type="submission" date="2020-10" db="EMBL/GenBank/DDBJ databases">
        <title>Microbiome of the Black Sea water column analyzed by genome centric metagenomics.</title>
        <authorList>
            <person name="Cabello-Yeves P.J."/>
            <person name="Callieri C."/>
            <person name="Picazo A."/>
            <person name="Mehrshad M."/>
            <person name="Haro-Moreno J.M."/>
            <person name="Roda-Garcia J."/>
            <person name="Dzembekova N."/>
            <person name="Slabakova V."/>
            <person name="Slabakova N."/>
            <person name="Moncheva S."/>
            <person name="Rodriguez-Valera F."/>
        </authorList>
    </citation>
    <scope>NUCLEOTIDE SEQUENCE</scope>
    <source>
        <strain evidence="1">BS307-5m-G5</strain>
    </source>
</reference>
<accession>A0A937HHC0</accession>
<dbReference type="EMBL" id="JADHOK010000015">
    <property type="protein sequence ID" value="MBL6761497.1"/>
    <property type="molecule type" value="Genomic_DNA"/>
</dbReference>
<sequence>MLVIDNRRLIENYFDKIKLSPVNSGSAMWVPQPRCRDTFKGFENYPWEQRKKCGEGAVAELCVPDKIEDFANYVEDVWEIKPGN</sequence>
<evidence type="ECO:0000313" key="1">
    <source>
        <dbReference type="EMBL" id="MBL6761497.1"/>
    </source>
</evidence>
<dbReference type="Proteomes" id="UP000785783">
    <property type="component" value="Unassembled WGS sequence"/>
</dbReference>
<dbReference type="Pfam" id="PF22531">
    <property type="entry name" value="DUF7002"/>
    <property type="match status" value="1"/>
</dbReference>
<dbReference type="AlphaFoldDB" id="A0A937HHC0"/>
<comment type="caution">
    <text evidence="1">The sequence shown here is derived from an EMBL/GenBank/DDBJ whole genome shotgun (WGS) entry which is preliminary data.</text>
</comment>
<name>A0A937HHC0_9PROT</name>